<comment type="caution">
    <text evidence="1">The sequence shown here is derived from an EMBL/GenBank/DDBJ whole genome shotgun (WGS) entry which is preliminary data.</text>
</comment>
<protein>
    <submittedName>
        <fullName evidence="1">Uncharacterized protein</fullName>
    </submittedName>
</protein>
<dbReference type="Proteomes" id="UP001054892">
    <property type="component" value="Unassembled WGS sequence"/>
</dbReference>
<keyword evidence="2" id="KW-1185">Reference proteome</keyword>
<gene>
    <name evidence="1" type="ORF">TUM20286_07190</name>
</gene>
<reference evidence="1 2" key="1">
    <citation type="submission" date="2021-12" db="EMBL/GenBank/DDBJ databases">
        <title>Characterization of novel class B3 metallo-beta-lactamase from novel Pseudomonas species.</title>
        <authorList>
            <person name="Yamada K."/>
            <person name="Aoki K."/>
            <person name="Ishii Y."/>
        </authorList>
    </citation>
    <scope>NUCLEOTIDE SEQUENCE [LARGE SCALE GENOMIC DNA]</scope>
    <source>
        <strain evidence="1 2">TUM20286</strain>
    </source>
</reference>
<proteinExistence type="predicted"/>
<evidence type="ECO:0000313" key="2">
    <source>
        <dbReference type="Proteomes" id="UP001054892"/>
    </source>
</evidence>
<name>A0ABQ4VTD0_9PSED</name>
<accession>A0ABQ4VTD0</accession>
<organism evidence="1 2">
    <name type="scientific">Pseudomonas tohonis</name>
    <dbReference type="NCBI Taxonomy" id="2725477"/>
    <lineage>
        <taxon>Bacteria</taxon>
        <taxon>Pseudomonadati</taxon>
        <taxon>Pseudomonadota</taxon>
        <taxon>Gammaproteobacteria</taxon>
        <taxon>Pseudomonadales</taxon>
        <taxon>Pseudomonadaceae</taxon>
        <taxon>Pseudomonas</taxon>
    </lineage>
</organism>
<evidence type="ECO:0000313" key="1">
    <source>
        <dbReference type="EMBL" id="GJN50967.1"/>
    </source>
</evidence>
<dbReference type="EMBL" id="BQKM01000001">
    <property type="protein sequence ID" value="GJN50967.1"/>
    <property type="molecule type" value="Genomic_DNA"/>
</dbReference>
<sequence>MLFSWAPSWFLLVPLTAPALDLVGGAMKVVSVELVADSQLVIKLDNGGGKTESLWGVCTLGELGYDGVEAGAPIRPDERSQAIAYRACKDAVNESLR</sequence>